<dbReference type="PROSITE" id="PS50280">
    <property type="entry name" value="SET"/>
    <property type="match status" value="1"/>
</dbReference>
<protein>
    <recommendedName>
        <fullName evidence="1">[histone H3]-lysine(27) N-trimethyltransferase</fullName>
        <ecNumber evidence="1">2.1.1.356</ecNumber>
    </recommendedName>
</protein>
<dbReference type="Gene3D" id="1.10.10.10">
    <property type="entry name" value="Winged helix-like DNA-binding domain superfamily/Winged helix DNA-binding domain"/>
    <property type="match status" value="1"/>
</dbReference>
<evidence type="ECO:0000313" key="18">
    <source>
        <dbReference type="EMBL" id="KER19242.1"/>
    </source>
</evidence>
<dbReference type="GO" id="GO:0003682">
    <property type="term" value="F:chromatin binding"/>
    <property type="evidence" value="ECO:0007669"/>
    <property type="project" value="TreeGrafter"/>
</dbReference>
<dbReference type="STRING" id="6198.A0A074Z192"/>
<gene>
    <name evidence="18" type="ORF">T265_11922</name>
</gene>
<organism evidence="18 19">
    <name type="scientific">Opisthorchis viverrini</name>
    <name type="common">Southeast Asian liver fluke</name>
    <dbReference type="NCBI Taxonomy" id="6198"/>
    <lineage>
        <taxon>Eukaryota</taxon>
        <taxon>Metazoa</taxon>
        <taxon>Spiralia</taxon>
        <taxon>Lophotrochozoa</taxon>
        <taxon>Platyhelminthes</taxon>
        <taxon>Trematoda</taxon>
        <taxon>Digenea</taxon>
        <taxon>Opisthorchiida</taxon>
        <taxon>Opisthorchiata</taxon>
        <taxon>Opisthorchiidae</taxon>
        <taxon>Opisthorchis</taxon>
    </lineage>
</organism>
<keyword evidence="7" id="KW-0804">Transcription</keyword>
<evidence type="ECO:0000259" key="15">
    <source>
        <dbReference type="PROSITE" id="PS50961"/>
    </source>
</evidence>
<evidence type="ECO:0000256" key="12">
    <source>
        <dbReference type="SAM" id="Phobius"/>
    </source>
</evidence>
<keyword evidence="10" id="KW-0175">Coiled coil</keyword>
<dbReference type="CDD" id="cd12291">
    <property type="entry name" value="RRM1_La"/>
    <property type="match status" value="1"/>
</dbReference>
<feature type="region of interest" description="Disordered" evidence="11">
    <location>
        <begin position="655"/>
        <end position="700"/>
    </location>
</feature>
<dbReference type="InterPro" id="IPR012677">
    <property type="entry name" value="Nucleotide-bd_a/b_plait_sf"/>
</dbReference>
<feature type="region of interest" description="Disordered" evidence="11">
    <location>
        <begin position="717"/>
        <end position="808"/>
    </location>
</feature>
<dbReference type="Gene3D" id="2.170.270.10">
    <property type="entry name" value="SET domain"/>
    <property type="match status" value="1"/>
</dbReference>
<evidence type="ECO:0000256" key="11">
    <source>
        <dbReference type="SAM" id="MobiDB-lite"/>
    </source>
</evidence>
<feature type="domain" description="XRRM" evidence="17">
    <location>
        <begin position="260"/>
        <end position="383"/>
    </location>
</feature>
<dbReference type="PROSITE" id="PS51633">
    <property type="entry name" value="CXC"/>
    <property type="match status" value="1"/>
</dbReference>
<dbReference type="InterPro" id="IPR036388">
    <property type="entry name" value="WH-like_DNA-bd_sf"/>
</dbReference>
<feature type="region of interest" description="Disordered" evidence="11">
    <location>
        <begin position="1103"/>
        <end position="1131"/>
    </location>
</feature>
<dbReference type="GO" id="GO:1990904">
    <property type="term" value="C:ribonucleoprotein complex"/>
    <property type="evidence" value="ECO:0007669"/>
    <property type="project" value="UniProtKB-UniRule"/>
</dbReference>
<dbReference type="Pfam" id="PF21358">
    <property type="entry name" value="Ezh2_MCSS"/>
    <property type="match status" value="1"/>
</dbReference>
<dbReference type="PROSITE" id="PS51939">
    <property type="entry name" value="XRRM"/>
    <property type="match status" value="1"/>
</dbReference>
<dbReference type="Gene3D" id="3.30.70.330">
    <property type="match status" value="2"/>
</dbReference>
<evidence type="ECO:0000259" key="13">
    <source>
        <dbReference type="PROSITE" id="PS50102"/>
    </source>
</evidence>
<dbReference type="InterPro" id="IPR045318">
    <property type="entry name" value="EZH1/2-like"/>
</dbReference>
<dbReference type="Pfam" id="PF18264">
    <property type="entry name" value="preSET_CXC"/>
    <property type="match status" value="1"/>
</dbReference>
<dbReference type="SMART" id="SM00715">
    <property type="entry name" value="LA"/>
    <property type="match status" value="1"/>
</dbReference>
<dbReference type="SUPFAM" id="SSF82199">
    <property type="entry name" value="SET domain"/>
    <property type="match status" value="1"/>
</dbReference>
<keyword evidence="12" id="KW-0472">Membrane</keyword>
<dbReference type="PANTHER" id="PTHR45747">
    <property type="entry name" value="HISTONE-LYSINE N-METHYLTRANSFERASE E(Z)"/>
    <property type="match status" value="1"/>
</dbReference>
<evidence type="ECO:0000256" key="9">
    <source>
        <dbReference type="PROSITE-ProRule" id="PRU00332"/>
    </source>
</evidence>
<dbReference type="InterPro" id="IPR006630">
    <property type="entry name" value="La_HTH"/>
</dbReference>
<evidence type="ECO:0000256" key="6">
    <source>
        <dbReference type="ARBA" id="ARBA00023015"/>
    </source>
</evidence>
<feature type="coiled-coil region" evidence="10">
    <location>
        <begin position="173"/>
        <end position="207"/>
    </location>
</feature>
<dbReference type="SUPFAM" id="SSF54928">
    <property type="entry name" value="RNA-binding domain, RBD"/>
    <property type="match status" value="1"/>
</dbReference>
<dbReference type="PANTHER" id="PTHR45747:SF4">
    <property type="entry name" value="HISTONE-LYSINE N-METHYLTRANSFERASE E(Z)"/>
    <property type="match status" value="1"/>
</dbReference>
<keyword evidence="6" id="KW-0805">Transcription regulation</keyword>
<dbReference type="GO" id="GO:0006396">
    <property type="term" value="P:RNA processing"/>
    <property type="evidence" value="ECO:0007669"/>
    <property type="project" value="InterPro"/>
</dbReference>
<dbReference type="EC" id="2.1.1.356" evidence="1"/>
<dbReference type="Pfam" id="PF08777">
    <property type="entry name" value="RRM_3"/>
    <property type="match status" value="1"/>
</dbReference>
<sequence length="1453" mass="162266">MDLLESKIIKQVEYYFSDVNLSRDKFMKDTLAENNGWIPFETMIKFNRLKALSEDIEVIRNALLKSTSGLLEVGENGIRRCPEQVVPDSVDEVFEKFKDRSIYVKGFGLDSNLDDIIDWLETHGGKTLNVHMRRYPDSKNFKGSVFVIFEKKDDAERLLTSNDAASYKGNDMIRKYREDYLKEKKEEKDARARARAAKNAASEANQRDYVTSRMVAGALLELCGLPKVCKENQEASANTNGKPVNDGDVDHSSNLDGEQTRQPGDRDNDNPGALTIIALKQWLSEKLGEDYSIAWIDVEPAAGKGLVRFKAANTAESALNRLRCAFGDQPIVYANSELTGRVLSGDEEFSHWKTIIAAQQQKAQKRRGERGVSVKALWTCFSNGYLAYNAKIRSYWSLLCHFSCFFMGRNSSADGIRYMGDDDQNKKHRKLSMRVRRRSVISRVPRASTGFSDRRRRLQTTIREIYNGIRRNVLVSKWSQVRTLMTYNRRLLTEQLAVVKAANLAASSLASDSFFDSLDQVNGDPSGAYPYLLAEPVEIPQIYNQFGRFEAKIGNKTYRVGLIMIPQVDSVPNVCTWAPVQHNFSVEDETELANLPYMGDEQAQEDVSFLEELLNNYDGRLHGNFPFEFEEEMLIPLVTEVNKQWPAISRQCGLPSQKLEKTEPEQSTTASTVMETEPTKLNREALLTQESPGPGFKRSDRLKRCWDEVDQTSEKCSSLLVSRSSVSKRSRRPRLSNQLTTEPNVESDPKVSAIQEDSRDEYDVPIAQLIKAAPTKTESSSEPSPSPFVSPREDIKPESPVKTRRPSGCGIPDAVFTAIAGTFGSAEDANKLQHRYSELRDRANSSQTAEEPLSCSPNLDNLLEVALVMKNGRSCPPSRSEALHSFRALFCRRCFKYDCALHPYKSTQSMWSHRWPITHTTNLEPDAPYCGRWCVRQCLNSSTDDSQAIVQNPAKISQCVWTPVEISLIQVLAPVFMPVGYSSYPQYTWCCTLARILGTKTCQDVLNYINSRPTSGLTNPDSGQIAQLRVPGVGIEWTRRSASTASLNDVADPSLNGSCSGSILENGDPTEDSTIDSATVAYSHFSSRRKRWKKRRLKKTMLPGPLVRKLDEDDESHMNSNGTSGGGNSSAANNAGGLLASGCFAHQYHPCDHPGQRCDEYCPCRQAGTFCEKFCQCPAECTNRFLGCRCRGQCNTKLCPCSLAVRECDPDLCLSCGAQQPGRTFGQNGTTLDNSMMICPVSSSANTGTCRNVAIQRGWRKHLLMAPSDVAGWGIFIKDGAEKNDFIYEYCGEIISQDEADRRGKIYDKTMSSFLFNLNRDFVVDATRKGNKIRFANHSVNPNCHAKVMMVNGDHRIGIFAKRAIAPGEELFFDYRYGPTEQLKYVGIERDADASTIQQILPVPNDLSTLISLSGSGPNGPTIAPVTLLYLVFVLLVLAFVLHPINPTLISGD</sequence>
<evidence type="ECO:0000256" key="7">
    <source>
        <dbReference type="ARBA" id="ARBA00023163"/>
    </source>
</evidence>
<keyword evidence="5 9" id="KW-0694">RNA-binding</keyword>
<evidence type="ECO:0000256" key="4">
    <source>
        <dbReference type="ARBA" id="ARBA00022691"/>
    </source>
</evidence>
<accession>A0A074Z192</accession>
<evidence type="ECO:0000256" key="1">
    <source>
        <dbReference type="ARBA" id="ARBA00012186"/>
    </source>
</evidence>
<dbReference type="PROSITE" id="PS50102">
    <property type="entry name" value="RRM"/>
    <property type="match status" value="1"/>
</dbReference>
<evidence type="ECO:0000256" key="5">
    <source>
        <dbReference type="ARBA" id="ARBA00022884"/>
    </source>
</evidence>
<dbReference type="PROSITE" id="PS50961">
    <property type="entry name" value="HTH_LA"/>
    <property type="match status" value="1"/>
</dbReference>
<dbReference type="SUPFAM" id="SSF46785">
    <property type="entry name" value="Winged helix' DNA-binding domain"/>
    <property type="match status" value="1"/>
</dbReference>
<dbReference type="SMART" id="SM00317">
    <property type="entry name" value="SET"/>
    <property type="match status" value="1"/>
</dbReference>
<dbReference type="InterPro" id="IPR001214">
    <property type="entry name" value="SET_dom"/>
</dbReference>
<feature type="region of interest" description="Disordered" evidence="11">
    <location>
        <begin position="234"/>
        <end position="271"/>
    </location>
</feature>
<evidence type="ECO:0000313" key="19">
    <source>
        <dbReference type="Proteomes" id="UP000054324"/>
    </source>
</evidence>
<feature type="transmembrane region" description="Helical" evidence="12">
    <location>
        <begin position="1423"/>
        <end position="1442"/>
    </location>
</feature>
<evidence type="ECO:0000259" key="16">
    <source>
        <dbReference type="PROSITE" id="PS51633"/>
    </source>
</evidence>
<dbReference type="KEGG" id="ovi:T265_11922"/>
<dbReference type="SMART" id="SM00360">
    <property type="entry name" value="RRM"/>
    <property type="match status" value="1"/>
</dbReference>
<feature type="domain" description="SET" evidence="14">
    <location>
        <begin position="1261"/>
        <end position="1376"/>
    </location>
</feature>
<feature type="domain" description="HTH La-type RNA-binding" evidence="15">
    <location>
        <begin position="1"/>
        <end position="90"/>
    </location>
</feature>
<feature type="domain" description="CXC" evidence="16">
    <location>
        <begin position="1107"/>
        <end position="1233"/>
    </location>
</feature>
<evidence type="ECO:0000256" key="8">
    <source>
        <dbReference type="ARBA" id="ARBA00048568"/>
    </source>
</evidence>
<dbReference type="InterPro" id="IPR026489">
    <property type="entry name" value="CXC_dom"/>
</dbReference>
<dbReference type="InterPro" id="IPR035979">
    <property type="entry name" value="RBD_domain_sf"/>
</dbReference>
<dbReference type="InterPro" id="IPR036390">
    <property type="entry name" value="WH_DNA-bd_sf"/>
</dbReference>
<dbReference type="CDD" id="cd08028">
    <property type="entry name" value="LARP_3"/>
    <property type="match status" value="1"/>
</dbReference>
<dbReference type="GeneID" id="20326090"/>
<dbReference type="PRINTS" id="PR00302">
    <property type="entry name" value="LUPUSLA"/>
</dbReference>
<evidence type="ECO:0000259" key="17">
    <source>
        <dbReference type="PROSITE" id="PS51939"/>
    </source>
</evidence>
<evidence type="ECO:0000256" key="3">
    <source>
        <dbReference type="ARBA" id="ARBA00022679"/>
    </source>
</evidence>
<evidence type="ECO:0000256" key="10">
    <source>
        <dbReference type="SAM" id="Coils"/>
    </source>
</evidence>
<proteinExistence type="predicted"/>
<dbReference type="InterPro" id="IPR041355">
    <property type="entry name" value="Pre-SET_CXC"/>
</dbReference>
<dbReference type="Pfam" id="PF00856">
    <property type="entry name" value="SET"/>
    <property type="match status" value="1"/>
</dbReference>
<dbReference type="InterPro" id="IPR046341">
    <property type="entry name" value="SET_dom_sf"/>
</dbReference>
<dbReference type="Proteomes" id="UP000054324">
    <property type="component" value="Unassembled WGS sequence"/>
</dbReference>
<name>A0A074Z192_OPIVI</name>
<dbReference type="InterPro" id="IPR048358">
    <property type="entry name" value="EZH1/2_MCSS"/>
</dbReference>
<evidence type="ECO:0000259" key="14">
    <source>
        <dbReference type="PROSITE" id="PS50280"/>
    </source>
</evidence>
<keyword evidence="4" id="KW-0949">S-adenosyl-L-methionine</keyword>
<reference evidence="18 19" key="1">
    <citation type="submission" date="2013-11" db="EMBL/GenBank/DDBJ databases">
        <title>Opisthorchis viverrini - life in the bile duct.</title>
        <authorList>
            <person name="Young N.D."/>
            <person name="Nagarajan N."/>
            <person name="Lin S.J."/>
            <person name="Korhonen P.K."/>
            <person name="Jex A.R."/>
            <person name="Hall R.S."/>
            <person name="Safavi-Hemami H."/>
            <person name="Kaewkong W."/>
            <person name="Bertrand D."/>
            <person name="Gao S."/>
            <person name="Seet Q."/>
            <person name="Wongkham S."/>
            <person name="Teh B.T."/>
            <person name="Wongkham C."/>
            <person name="Intapan P.M."/>
            <person name="Maleewong W."/>
            <person name="Yang X."/>
            <person name="Hu M."/>
            <person name="Wang Z."/>
            <person name="Hofmann A."/>
            <person name="Sternberg P.W."/>
            <person name="Tan P."/>
            <person name="Wang J."/>
            <person name="Gasser R.B."/>
        </authorList>
    </citation>
    <scope>NUCLEOTIDE SEQUENCE [LARGE SCALE GENOMIC DNA]</scope>
</reference>
<keyword evidence="3" id="KW-0808">Transferase</keyword>
<dbReference type="OrthoDB" id="6141102at2759"/>
<dbReference type="GO" id="GO:0032259">
    <property type="term" value="P:methylation"/>
    <property type="evidence" value="ECO:0007669"/>
    <property type="project" value="UniProtKB-KW"/>
</dbReference>
<dbReference type="GO" id="GO:0140951">
    <property type="term" value="F:histone H3K27 trimethyltransferase activity"/>
    <property type="evidence" value="ECO:0007669"/>
    <property type="project" value="UniProtKB-EC"/>
</dbReference>
<dbReference type="EMBL" id="KL597275">
    <property type="protein sequence ID" value="KER19242.1"/>
    <property type="molecule type" value="Genomic_DNA"/>
</dbReference>
<keyword evidence="12" id="KW-0812">Transmembrane</keyword>
<feature type="compositionally biased region" description="Polar residues" evidence="11">
    <location>
        <begin position="665"/>
        <end position="674"/>
    </location>
</feature>
<evidence type="ECO:0000256" key="2">
    <source>
        <dbReference type="ARBA" id="ARBA00022603"/>
    </source>
</evidence>
<feature type="compositionally biased region" description="Basic and acidic residues" evidence="11">
    <location>
        <begin position="791"/>
        <end position="801"/>
    </location>
</feature>
<dbReference type="GO" id="GO:0035098">
    <property type="term" value="C:ESC/E(Z) complex"/>
    <property type="evidence" value="ECO:0007669"/>
    <property type="project" value="TreeGrafter"/>
</dbReference>
<keyword evidence="12" id="KW-1133">Transmembrane helix</keyword>
<dbReference type="GO" id="GO:0003723">
    <property type="term" value="F:RNA binding"/>
    <property type="evidence" value="ECO:0007669"/>
    <property type="project" value="UniProtKB-UniRule"/>
</dbReference>
<dbReference type="InterPro" id="IPR014886">
    <property type="entry name" value="La_xRRM"/>
</dbReference>
<dbReference type="GO" id="GO:0031507">
    <property type="term" value="P:heterochromatin formation"/>
    <property type="evidence" value="ECO:0007669"/>
    <property type="project" value="TreeGrafter"/>
</dbReference>
<dbReference type="Pfam" id="PF05383">
    <property type="entry name" value="La"/>
    <property type="match status" value="1"/>
</dbReference>
<comment type="catalytic activity">
    <reaction evidence="8">
        <text>L-lysyl(27)-[histone H3] + 3 S-adenosyl-L-methionine = N(6),N(6),N(6)-trimethyl-L-lysyl(27)-[histone H3] + 3 S-adenosyl-L-homocysteine + 3 H(+)</text>
        <dbReference type="Rhea" id="RHEA:60292"/>
        <dbReference type="Rhea" id="RHEA-COMP:15535"/>
        <dbReference type="Rhea" id="RHEA-COMP:15548"/>
        <dbReference type="ChEBI" id="CHEBI:15378"/>
        <dbReference type="ChEBI" id="CHEBI:29969"/>
        <dbReference type="ChEBI" id="CHEBI:57856"/>
        <dbReference type="ChEBI" id="CHEBI:59789"/>
        <dbReference type="ChEBI" id="CHEBI:61961"/>
        <dbReference type="EC" id="2.1.1.356"/>
    </reaction>
</comment>
<dbReference type="InterPro" id="IPR000504">
    <property type="entry name" value="RRM_dom"/>
</dbReference>
<dbReference type="RefSeq" id="XP_009177011.1">
    <property type="nucleotide sequence ID" value="XM_009178747.1"/>
</dbReference>
<dbReference type="CTD" id="20326090"/>
<dbReference type="FunFam" id="2.170.270.10:FF:000001">
    <property type="entry name" value="Putative histone-lysine N-methyltransferase EZH2"/>
    <property type="match status" value="1"/>
</dbReference>
<feature type="domain" description="RRM" evidence="13">
    <location>
        <begin position="100"/>
        <end position="186"/>
    </location>
</feature>
<keyword evidence="2" id="KW-0489">Methyltransferase</keyword>
<keyword evidence="19" id="KW-1185">Reference proteome</keyword>
<feature type="compositionally biased region" description="Low complexity" evidence="11">
    <location>
        <begin position="780"/>
        <end position="790"/>
    </location>
</feature>
<dbReference type="InterPro" id="IPR002344">
    <property type="entry name" value="Lupus_La"/>
</dbReference>